<sequence>MYVTCILARRSVNFQSKSSLGLRFQLIQHMGGRGIHCLGFKVEPWARAFEWNLASSGLTGEITNEFANLTELQTLDLSHNNLTGSIPDVLSQLSSLTLLDLTGNQLNGSIPSGLLKKSQDGSLTLRVGDNAKLCSDGTSCNLSKKKSNSSKIAIAIIVPIVVVVILAAVGTFIIYKLKRRPVLFNWFIETI</sequence>
<dbReference type="EMBL" id="SWLB01000009">
    <property type="protein sequence ID" value="KAF3335015.1"/>
    <property type="molecule type" value="Genomic_DNA"/>
</dbReference>
<keyword evidence="10" id="KW-1185">Reference proteome</keyword>
<dbReference type="PANTHER" id="PTHR45631">
    <property type="entry name" value="OS07G0107800 PROTEIN-RELATED"/>
    <property type="match status" value="1"/>
</dbReference>
<organism evidence="9 10">
    <name type="scientific">Carex littledalei</name>
    <dbReference type="NCBI Taxonomy" id="544730"/>
    <lineage>
        <taxon>Eukaryota</taxon>
        <taxon>Viridiplantae</taxon>
        <taxon>Streptophyta</taxon>
        <taxon>Embryophyta</taxon>
        <taxon>Tracheophyta</taxon>
        <taxon>Spermatophyta</taxon>
        <taxon>Magnoliopsida</taxon>
        <taxon>Liliopsida</taxon>
        <taxon>Poales</taxon>
        <taxon>Cyperaceae</taxon>
        <taxon>Cyperoideae</taxon>
        <taxon>Cariceae</taxon>
        <taxon>Carex</taxon>
        <taxon>Carex subgen. Euthyceras</taxon>
    </lineage>
</organism>
<dbReference type="InterPro" id="IPR003591">
    <property type="entry name" value="Leu-rich_rpt_typical-subtyp"/>
</dbReference>
<evidence type="ECO:0000313" key="10">
    <source>
        <dbReference type="Proteomes" id="UP000623129"/>
    </source>
</evidence>
<keyword evidence="6 8" id="KW-1133">Transmembrane helix</keyword>
<dbReference type="PRINTS" id="PR00019">
    <property type="entry name" value="LEURICHRPT"/>
</dbReference>
<reference evidence="9" key="1">
    <citation type="submission" date="2020-01" db="EMBL/GenBank/DDBJ databases">
        <title>Genome sequence of Kobresia littledalei, the first chromosome-level genome in the family Cyperaceae.</title>
        <authorList>
            <person name="Qu G."/>
        </authorList>
    </citation>
    <scope>NUCLEOTIDE SEQUENCE</scope>
    <source>
        <strain evidence="9">C.B.Clarke</strain>
        <tissue evidence="9">Leaf</tissue>
    </source>
</reference>
<dbReference type="FunFam" id="3.80.10.10:FF:000129">
    <property type="entry name" value="Leucine-rich repeat receptor-like kinase"/>
    <property type="match status" value="1"/>
</dbReference>
<dbReference type="InterPro" id="IPR001611">
    <property type="entry name" value="Leu-rich_rpt"/>
</dbReference>
<keyword evidence="5" id="KW-0677">Repeat</keyword>
<gene>
    <name evidence="9" type="ORF">FCM35_KLT21619</name>
</gene>
<evidence type="ECO:0000313" key="9">
    <source>
        <dbReference type="EMBL" id="KAF3335015.1"/>
    </source>
</evidence>
<keyword evidence="4" id="KW-0732">Signal</keyword>
<dbReference type="Pfam" id="PF13855">
    <property type="entry name" value="LRR_8"/>
    <property type="match status" value="1"/>
</dbReference>
<accession>A0A833QUW1</accession>
<keyword evidence="7 8" id="KW-0472">Membrane</keyword>
<name>A0A833QUW1_9POAL</name>
<evidence type="ECO:0000256" key="7">
    <source>
        <dbReference type="ARBA" id="ARBA00023136"/>
    </source>
</evidence>
<evidence type="ECO:0000256" key="1">
    <source>
        <dbReference type="ARBA" id="ARBA00004167"/>
    </source>
</evidence>
<keyword evidence="9" id="KW-0808">Transferase</keyword>
<evidence type="ECO:0000256" key="5">
    <source>
        <dbReference type="ARBA" id="ARBA00022737"/>
    </source>
</evidence>
<keyword evidence="9" id="KW-0418">Kinase</keyword>
<dbReference type="InterPro" id="IPR032675">
    <property type="entry name" value="LRR_dom_sf"/>
</dbReference>
<comment type="subcellular location">
    <subcellularLocation>
        <location evidence="1">Membrane</location>
        <topology evidence="1">Single-pass membrane protein</topology>
    </subcellularLocation>
</comment>
<feature type="transmembrane region" description="Helical" evidence="8">
    <location>
        <begin position="152"/>
        <end position="175"/>
    </location>
</feature>
<comment type="caution">
    <text evidence="9">The sequence shown here is derived from an EMBL/GenBank/DDBJ whole genome shotgun (WGS) entry which is preliminary data.</text>
</comment>
<dbReference type="GO" id="GO:0016020">
    <property type="term" value="C:membrane"/>
    <property type="evidence" value="ECO:0007669"/>
    <property type="project" value="UniProtKB-SubCell"/>
</dbReference>
<dbReference type="GO" id="GO:0016301">
    <property type="term" value="F:kinase activity"/>
    <property type="evidence" value="ECO:0007669"/>
    <property type="project" value="UniProtKB-KW"/>
</dbReference>
<dbReference type="SUPFAM" id="SSF52058">
    <property type="entry name" value="L domain-like"/>
    <property type="match status" value="1"/>
</dbReference>
<proteinExistence type="predicted"/>
<dbReference type="PROSITE" id="PS51450">
    <property type="entry name" value="LRR"/>
    <property type="match status" value="1"/>
</dbReference>
<dbReference type="Proteomes" id="UP000623129">
    <property type="component" value="Unassembled WGS sequence"/>
</dbReference>
<evidence type="ECO:0000256" key="6">
    <source>
        <dbReference type="ARBA" id="ARBA00022989"/>
    </source>
</evidence>
<evidence type="ECO:0000256" key="3">
    <source>
        <dbReference type="ARBA" id="ARBA00022692"/>
    </source>
</evidence>
<evidence type="ECO:0000256" key="2">
    <source>
        <dbReference type="ARBA" id="ARBA00022614"/>
    </source>
</evidence>
<dbReference type="PANTHER" id="PTHR45631:SF202">
    <property type="entry name" value="SENESCENCE-INDUCED RECEPTOR-LIKE SERINE_THREONINE-PROTEIN KINASE"/>
    <property type="match status" value="1"/>
</dbReference>
<protein>
    <submittedName>
        <fullName evidence="9">Putative LRR receptor-like serine/threonine-protein kinase</fullName>
    </submittedName>
</protein>
<evidence type="ECO:0000256" key="4">
    <source>
        <dbReference type="ARBA" id="ARBA00022729"/>
    </source>
</evidence>
<dbReference type="OrthoDB" id="1040804at2759"/>
<dbReference type="AlphaFoldDB" id="A0A833QUW1"/>
<evidence type="ECO:0000256" key="8">
    <source>
        <dbReference type="SAM" id="Phobius"/>
    </source>
</evidence>
<keyword evidence="9" id="KW-0675">Receptor</keyword>
<dbReference type="SMART" id="SM00369">
    <property type="entry name" value="LRR_TYP"/>
    <property type="match status" value="2"/>
</dbReference>
<keyword evidence="2" id="KW-0433">Leucine-rich repeat</keyword>
<keyword evidence="3 8" id="KW-0812">Transmembrane</keyword>
<dbReference type="Gene3D" id="3.80.10.10">
    <property type="entry name" value="Ribonuclease Inhibitor"/>
    <property type="match status" value="1"/>
</dbReference>